<gene>
    <name evidence="1" type="ORF">BDN72DRAFT_758377</name>
</gene>
<dbReference type="Proteomes" id="UP000308600">
    <property type="component" value="Unassembled WGS sequence"/>
</dbReference>
<organism evidence="1 2">
    <name type="scientific">Pluteus cervinus</name>
    <dbReference type="NCBI Taxonomy" id="181527"/>
    <lineage>
        <taxon>Eukaryota</taxon>
        <taxon>Fungi</taxon>
        <taxon>Dikarya</taxon>
        <taxon>Basidiomycota</taxon>
        <taxon>Agaricomycotina</taxon>
        <taxon>Agaricomycetes</taxon>
        <taxon>Agaricomycetidae</taxon>
        <taxon>Agaricales</taxon>
        <taxon>Pluteineae</taxon>
        <taxon>Pluteaceae</taxon>
        <taxon>Pluteus</taxon>
    </lineage>
</organism>
<name>A0ACD3BBI5_9AGAR</name>
<evidence type="ECO:0000313" key="2">
    <source>
        <dbReference type="Proteomes" id="UP000308600"/>
    </source>
</evidence>
<reference evidence="1 2" key="1">
    <citation type="journal article" date="2019" name="Nat. Ecol. Evol.">
        <title>Megaphylogeny resolves global patterns of mushroom evolution.</title>
        <authorList>
            <person name="Varga T."/>
            <person name="Krizsan K."/>
            <person name="Foldi C."/>
            <person name="Dima B."/>
            <person name="Sanchez-Garcia M."/>
            <person name="Sanchez-Ramirez S."/>
            <person name="Szollosi G.J."/>
            <person name="Szarkandi J.G."/>
            <person name="Papp V."/>
            <person name="Albert L."/>
            <person name="Andreopoulos W."/>
            <person name="Angelini C."/>
            <person name="Antonin V."/>
            <person name="Barry K.W."/>
            <person name="Bougher N.L."/>
            <person name="Buchanan P."/>
            <person name="Buyck B."/>
            <person name="Bense V."/>
            <person name="Catcheside P."/>
            <person name="Chovatia M."/>
            <person name="Cooper J."/>
            <person name="Damon W."/>
            <person name="Desjardin D."/>
            <person name="Finy P."/>
            <person name="Geml J."/>
            <person name="Haridas S."/>
            <person name="Hughes K."/>
            <person name="Justo A."/>
            <person name="Karasinski D."/>
            <person name="Kautmanova I."/>
            <person name="Kiss B."/>
            <person name="Kocsube S."/>
            <person name="Kotiranta H."/>
            <person name="LaButti K.M."/>
            <person name="Lechner B.E."/>
            <person name="Liimatainen K."/>
            <person name="Lipzen A."/>
            <person name="Lukacs Z."/>
            <person name="Mihaltcheva S."/>
            <person name="Morgado L.N."/>
            <person name="Niskanen T."/>
            <person name="Noordeloos M.E."/>
            <person name="Ohm R.A."/>
            <person name="Ortiz-Santana B."/>
            <person name="Ovrebo C."/>
            <person name="Racz N."/>
            <person name="Riley R."/>
            <person name="Savchenko A."/>
            <person name="Shiryaev A."/>
            <person name="Soop K."/>
            <person name="Spirin V."/>
            <person name="Szebenyi C."/>
            <person name="Tomsovsky M."/>
            <person name="Tulloss R.E."/>
            <person name="Uehling J."/>
            <person name="Grigoriev I.V."/>
            <person name="Vagvolgyi C."/>
            <person name="Papp T."/>
            <person name="Martin F.M."/>
            <person name="Miettinen O."/>
            <person name="Hibbett D.S."/>
            <person name="Nagy L.G."/>
        </authorList>
    </citation>
    <scope>NUCLEOTIDE SEQUENCE [LARGE SCALE GENOMIC DNA]</scope>
    <source>
        <strain evidence="1 2">NL-1719</strain>
    </source>
</reference>
<accession>A0ACD3BBI5</accession>
<evidence type="ECO:0000313" key="1">
    <source>
        <dbReference type="EMBL" id="TFK75210.1"/>
    </source>
</evidence>
<keyword evidence="2" id="KW-1185">Reference proteome</keyword>
<dbReference type="EMBL" id="ML208264">
    <property type="protein sequence ID" value="TFK75210.1"/>
    <property type="molecule type" value="Genomic_DNA"/>
</dbReference>
<sequence>MSRVELAKIRSLTFYKDRLTKGRRTSPLPQLVCHGAPCKRYTPDAIHCVSLPGGSGTEVDWKCEADLPESLRFGKVEVGCEGWSRPGDRYVLEGSCSLDYRLVQIPSALRNDDTSGPIFKTLKGTWGWWSHFDWGALVFYFVWVGLLAYILYLFIFNRGSNRPNANRPRQNRPRPPNEGGGWFGGRPDNQDNNDPPPPPYRKNPENNNNNARAAGWRPGFWTGALTGGLANHLWQRSQANQRPRDEPRTTAYDWEQDQARPRSSFFSTGQSSSSRRGSNDRGEGSSSMGSMRSASGFGGSTVR</sequence>
<protein>
    <submittedName>
        <fullName evidence="1">DUF1183-domain-containing protein</fullName>
    </submittedName>
</protein>
<proteinExistence type="predicted"/>